<accession>V6DHR1</accession>
<keyword evidence="2" id="KW-1185">Reference proteome</keyword>
<dbReference type="Proteomes" id="UP000018769">
    <property type="component" value="Chromosome I"/>
</dbReference>
<sequence length="292" mass="34057">MKKHTILNIILFFAFYKLNAMNNTQIYNPNSLKEKAAISMAGQIVKNYDKFEDIQKYISEKNIATDLIEPIYCAINVNLGKSDIFIKELRSRVYKTNKNYLNFDLFYNLCPQAQNIIEETLLGLTKEAESLNSTDSALNRQLLRDIIKESKNKSFDETLYAKLQSIKNSLPKNDPKEFNINSFIKNLDDKYNDPKIFDQNANNKLTDLKNKIIELINGILNKYRSKTDIDKEIQNQTENINNIVNPYYKKFGLIILFKAFQETEKEINSTNFNVQAKNYILNAIKKLYIPKK</sequence>
<protein>
    <submittedName>
        <fullName evidence="1">Uncharacterized protein</fullName>
    </submittedName>
</protein>
<proteinExistence type="predicted"/>
<dbReference type="HOGENOM" id="CLU_830759_0_0_7"/>
<reference evidence="1 2" key="1">
    <citation type="journal article" date="2015" name="Biol. Direct">
        <title>Babela massiliensis, a representative of a widespread bacterial phylum with unusual adaptations to parasitism in amoebae.</title>
        <authorList>
            <person name="Pagnier I."/>
            <person name="Yutin N."/>
            <person name="Croce O."/>
            <person name="Makarova K.S."/>
            <person name="Wolf Y.I."/>
            <person name="Benamar S."/>
            <person name="Raoult D."/>
            <person name="Koonin E.V."/>
            <person name="La Scola B."/>
        </authorList>
    </citation>
    <scope>NUCLEOTIDE SEQUENCE [LARGE SCALE GENOMIC DNA]</scope>
    <source>
        <strain evidence="2">BABL1</strain>
    </source>
</reference>
<gene>
    <name evidence="1" type="ORF">BABL1_gene_799</name>
</gene>
<name>V6DHR1_9BACT</name>
<organism evidence="1 2">
    <name type="scientific">Candidatus Babela massiliensis</name>
    <dbReference type="NCBI Taxonomy" id="673862"/>
    <lineage>
        <taxon>Bacteria</taxon>
        <taxon>Candidatus Babelota</taxon>
        <taxon>Candidatus Babeliae</taxon>
        <taxon>Candidatus Babeliales</taxon>
        <taxon>Candidatus Babeliaceae</taxon>
        <taxon>Candidatus Babela</taxon>
    </lineage>
</organism>
<dbReference type="OrthoDB" id="141404at2"/>
<dbReference type="KEGG" id="dpb:BABL1_gene_799"/>
<dbReference type="EMBL" id="HG793133">
    <property type="protein sequence ID" value="CDK31084.1"/>
    <property type="molecule type" value="Genomic_DNA"/>
</dbReference>
<evidence type="ECO:0000313" key="2">
    <source>
        <dbReference type="Proteomes" id="UP000018769"/>
    </source>
</evidence>
<dbReference type="RefSeq" id="WP_023793103.1">
    <property type="nucleotide sequence ID" value="NC_023003.1"/>
</dbReference>
<evidence type="ECO:0000313" key="1">
    <source>
        <dbReference type="EMBL" id="CDK31084.1"/>
    </source>
</evidence>
<dbReference type="AlphaFoldDB" id="V6DHR1"/>